<feature type="domain" description="Protein kinase" evidence="1">
    <location>
        <begin position="1"/>
        <end position="101"/>
    </location>
</feature>
<dbReference type="InterPro" id="IPR052451">
    <property type="entry name" value="Ser/Thr_kinase-like"/>
</dbReference>
<dbReference type="InterPro" id="IPR000719">
    <property type="entry name" value="Prot_kinase_dom"/>
</dbReference>
<evidence type="ECO:0000313" key="2">
    <source>
        <dbReference type="EMBL" id="CAL1370149.1"/>
    </source>
</evidence>
<dbReference type="SUPFAM" id="SSF56112">
    <property type="entry name" value="Protein kinase-like (PK-like)"/>
    <property type="match status" value="1"/>
</dbReference>
<organism evidence="2 3">
    <name type="scientific">Linum trigynum</name>
    <dbReference type="NCBI Taxonomy" id="586398"/>
    <lineage>
        <taxon>Eukaryota</taxon>
        <taxon>Viridiplantae</taxon>
        <taxon>Streptophyta</taxon>
        <taxon>Embryophyta</taxon>
        <taxon>Tracheophyta</taxon>
        <taxon>Spermatophyta</taxon>
        <taxon>Magnoliopsida</taxon>
        <taxon>eudicotyledons</taxon>
        <taxon>Gunneridae</taxon>
        <taxon>Pentapetalae</taxon>
        <taxon>rosids</taxon>
        <taxon>fabids</taxon>
        <taxon>Malpighiales</taxon>
        <taxon>Linaceae</taxon>
        <taxon>Linum</taxon>
    </lineage>
</organism>
<proteinExistence type="predicted"/>
<dbReference type="Gene3D" id="1.10.510.10">
    <property type="entry name" value="Transferase(Phosphotransferase) domain 1"/>
    <property type="match status" value="1"/>
</dbReference>
<accession>A0AAV2D8T1</accession>
<dbReference type="PANTHER" id="PTHR48008:SF6">
    <property type="entry name" value="LEUCINE-RICH REPEAT RECEPTOR-LIKE PROTEIN KINASE IMK3-RELATED"/>
    <property type="match status" value="1"/>
</dbReference>
<dbReference type="GO" id="GO:0005524">
    <property type="term" value="F:ATP binding"/>
    <property type="evidence" value="ECO:0007669"/>
    <property type="project" value="InterPro"/>
</dbReference>
<dbReference type="InterPro" id="IPR011009">
    <property type="entry name" value="Kinase-like_dom_sf"/>
</dbReference>
<dbReference type="EMBL" id="OZ034815">
    <property type="protein sequence ID" value="CAL1370149.1"/>
    <property type="molecule type" value="Genomic_DNA"/>
</dbReference>
<keyword evidence="3" id="KW-1185">Reference proteome</keyword>
<evidence type="ECO:0000313" key="3">
    <source>
        <dbReference type="Proteomes" id="UP001497516"/>
    </source>
</evidence>
<dbReference type="GO" id="GO:0004672">
    <property type="term" value="F:protein kinase activity"/>
    <property type="evidence" value="ECO:0007669"/>
    <property type="project" value="InterPro"/>
</dbReference>
<gene>
    <name evidence="2" type="ORF">LTRI10_LOCUS12383</name>
</gene>
<evidence type="ECO:0000259" key="1">
    <source>
        <dbReference type="PROSITE" id="PS50011"/>
    </source>
</evidence>
<dbReference type="PANTHER" id="PTHR48008">
    <property type="entry name" value="LEUCINE-RICH REPEAT RECEPTOR-LIKE PROTEIN KINASE IMK3-RELATED"/>
    <property type="match status" value="1"/>
</dbReference>
<reference evidence="2 3" key="1">
    <citation type="submission" date="2024-04" db="EMBL/GenBank/DDBJ databases">
        <authorList>
            <person name="Fracassetti M."/>
        </authorList>
    </citation>
    <scope>NUCLEOTIDE SEQUENCE [LARGE SCALE GENOMIC DNA]</scope>
</reference>
<name>A0AAV2D8T1_9ROSI</name>
<dbReference type="PROSITE" id="PS50011">
    <property type="entry name" value="PROTEIN_KINASE_DOM"/>
    <property type="match status" value="1"/>
</dbReference>
<protein>
    <recommendedName>
        <fullName evidence="1">Protein kinase domain-containing protein</fullName>
    </recommendedName>
</protein>
<dbReference type="AlphaFoldDB" id="A0AAV2D8T1"/>
<sequence length="101" mass="11237">MGLAPLMNFQATMSRTMGYRAPEVIETRKPSQKSDVYGFRVLPLEALTGKAPMRGPPGSSGAYNEVVDLPRWVRSVVKEEWTTEVFDAELVSSQSVEKDMV</sequence>
<dbReference type="Proteomes" id="UP001497516">
    <property type="component" value="Chromosome 2"/>
</dbReference>